<feature type="domain" description="Polycystin" evidence="6">
    <location>
        <begin position="211"/>
        <end position="287"/>
    </location>
</feature>
<name>A0A815ZM18_ADIRI</name>
<evidence type="ECO:0000256" key="1">
    <source>
        <dbReference type="ARBA" id="ARBA00004141"/>
    </source>
</evidence>
<organism evidence="7 8">
    <name type="scientific">Adineta ricciae</name>
    <name type="common">Rotifer</name>
    <dbReference type="NCBI Taxonomy" id="249248"/>
    <lineage>
        <taxon>Eukaryota</taxon>
        <taxon>Metazoa</taxon>
        <taxon>Spiralia</taxon>
        <taxon>Gnathifera</taxon>
        <taxon>Rotifera</taxon>
        <taxon>Eurotatoria</taxon>
        <taxon>Bdelloidea</taxon>
        <taxon>Adinetida</taxon>
        <taxon>Adinetidae</taxon>
        <taxon>Adineta</taxon>
    </lineage>
</organism>
<protein>
    <recommendedName>
        <fullName evidence="6">Polycystin domain-containing protein</fullName>
    </recommendedName>
</protein>
<dbReference type="EMBL" id="CAJNOR010006079">
    <property type="protein sequence ID" value="CAF1585007.1"/>
    <property type="molecule type" value="Genomic_DNA"/>
</dbReference>
<sequence>MLTNIMYYDLSNEAKVKNSKSISFGTFSITSDQILIGVISELISLIPILWSFFSSILLTEPIKILSLGIIFAFFCQKPPNEDEEAKEYFDENQFVLNKDEEHLHSPIHTFLPTRTNRLTPNENASFQVQHLQKSFRVKVSSINEYGEWLEEDFVGKIRAHKWYNEKNVEYLRGYLNDTSNRLLGWTLMKQSRIRTQLCPKRIKLSSICRNNFSRGYVYEFRGSLQDLRTNLSELHRLGWTDQQTREIQIQMSFYNPNADLFTFVTTRTEFYSTGNIHCQSRFEPIHFYAFTSLSQMI</sequence>
<evidence type="ECO:0000256" key="4">
    <source>
        <dbReference type="ARBA" id="ARBA00022989"/>
    </source>
</evidence>
<comment type="caution">
    <text evidence="7">The sequence shown here is derived from an EMBL/GenBank/DDBJ whole genome shotgun (WGS) entry which is preliminary data.</text>
</comment>
<dbReference type="Pfam" id="PF20519">
    <property type="entry name" value="Polycystin_dom"/>
    <property type="match status" value="1"/>
</dbReference>
<dbReference type="PANTHER" id="PTHR10877">
    <property type="entry name" value="POLYCYSTIN FAMILY MEMBER"/>
    <property type="match status" value="1"/>
</dbReference>
<evidence type="ECO:0000313" key="8">
    <source>
        <dbReference type="Proteomes" id="UP000663828"/>
    </source>
</evidence>
<comment type="subcellular location">
    <subcellularLocation>
        <location evidence="1">Membrane</location>
        <topology evidence="1">Multi-pass membrane protein</topology>
    </subcellularLocation>
</comment>
<keyword evidence="4" id="KW-1133">Transmembrane helix</keyword>
<dbReference type="InterPro" id="IPR051223">
    <property type="entry name" value="Polycystin"/>
</dbReference>
<dbReference type="GO" id="GO:0050982">
    <property type="term" value="P:detection of mechanical stimulus"/>
    <property type="evidence" value="ECO:0007669"/>
    <property type="project" value="TreeGrafter"/>
</dbReference>
<dbReference type="Proteomes" id="UP000663828">
    <property type="component" value="Unassembled WGS sequence"/>
</dbReference>
<evidence type="ECO:0000256" key="3">
    <source>
        <dbReference type="ARBA" id="ARBA00022692"/>
    </source>
</evidence>
<evidence type="ECO:0000313" key="7">
    <source>
        <dbReference type="EMBL" id="CAF1585007.1"/>
    </source>
</evidence>
<accession>A0A815ZM18</accession>
<keyword evidence="8" id="KW-1185">Reference proteome</keyword>
<evidence type="ECO:0000256" key="5">
    <source>
        <dbReference type="ARBA" id="ARBA00023136"/>
    </source>
</evidence>
<keyword evidence="3" id="KW-0812">Transmembrane</keyword>
<gene>
    <name evidence="7" type="ORF">XAT740_LOCUS45928</name>
</gene>
<dbReference type="InterPro" id="IPR046791">
    <property type="entry name" value="Polycystin_dom"/>
</dbReference>
<evidence type="ECO:0000256" key="2">
    <source>
        <dbReference type="ARBA" id="ARBA00007200"/>
    </source>
</evidence>
<reference evidence="7" key="1">
    <citation type="submission" date="2021-02" db="EMBL/GenBank/DDBJ databases">
        <authorList>
            <person name="Nowell W R."/>
        </authorList>
    </citation>
    <scope>NUCLEOTIDE SEQUENCE</scope>
</reference>
<keyword evidence="5" id="KW-0472">Membrane</keyword>
<comment type="similarity">
    <text evidence="2">Belongs to the polycystin family.</text>
</comment>
<dbReference type="AlphaFoldDB" id="A0A815ZM18"/>
<dbReference type="PANTHER" id="PTHR10877:SF150">
    <property type="entry name" value="REJ DOMAIN-CONTAINING PROTEIN"/>
    <property type="match status" value="1"/>
</dbReference>
<dbReference type="GO" id="GO:0016020">
    <property type="term" value="C:membrane"/>
    <property type="evidence" value="ECO:0007669"/>
    <property type="project" value="UniProtKB-SubCell"/>
</dbReference>
<dbReference type="GO" id="GO:0005262">
    <property type="term" value="F:calcium channel activity"/>
    <property type="evidence" value="ECO:0007669"/>
    <property type="project" value="TreeGrafter"/>
</dbReference>
<evidence type="ECO:0000259" key="6">
    <source>
        <dbReference type="Pfam" id="PF20519"/>
    </source>
</evidence>
<proteinExistence type="inferred from homology"/>